<dbReference type="InterPro" id="IPR013815">
    <property type="entry name" value="ATP_grasp_subdomain_1"/>
</dbReference>
<dbReference type="GO" id="GO:0005829">
    <property type="term" value="C:cytosol"/>
    <property type="evidence" value="ECO:0007669"/>
    <property type="project" value="TreeGrafter"/>
</dbReference>
<keyword evidence="4" id="KW-1185">Reference proteome</keyword>
<dbReference type="Gene3D" id="3.30.1490.20">
    <property type="entry name" value="ATP-grasp fold, A domain"/>
    <property type="match status" value="1"/>
</dbReference>
<feature type="domain" description="ATP-grasp" evidence="2">
    <location>
        <begin position="104"/>
        <end position="297"/>
    </location>
</feature>
<reference evidence="3 4" key="1">
    <citation type="submission" date="2017-06" db="EMBL/GenBank/DDBJ databases">
        <title>Draft genome sequence of anaerobic fermentative bacterium Anaeromicrobium sediminis DY2726D isolated from West Pacific Ocean sediments.</title>
        <authorList>
            <person name="Zeng X."/>
        </authorList>
    </citation>
    <scope>NUCLEOTIDE SEQUENCE [LARGE SCALE GENOMIC DNA]</scope>
    <source>
        <strain evidence="3 4">DY2726D</strain>
    </source>
</reference>
<dbReference type="GO" id="GO:0005524">
    <property type="term" value="F:ATP binding"/>
    <property type="evidence" value="ECO:0007669"/>
    <property type="project" value="UniProtKB-UniRule"/>
</dbReference>
<evidence type="ECO:0000256" key="1">
    <source>
        <dbReference type="PROSITE-ProRule" id="PRU00409"/>
    </source>
</evidence>
<dbReference type="PANTHER" id="PTHR11609:SF5">
    <property type="entry name" value="PHOSPHORIBOSYLAMINOIMIDAZOLE CARBOXYLASE"/>
    <property type="match status" value="1"/>
</dbReference>
<proteinExistence type="predicted"/>
<dbReference type="PANTHER" id="PTHR11609">
    <property type="entry name" value="PURINE BIOSYNTHESIS PROTEIN 6/7, PUR6/7"/>
    <property type="match status" value="1"/>
</dbReference>
<dbReference type="SUPFAM" id="SSF56059">
    <property type="entry name" value="Glutathione synthetase ATP-binding domain-like"/>
    <property type="match status" value="1"/>
</dbReference>
<keyword evidence="1" id="KW-0067">ATP-binding</keyword>
<evidence type="ECO:0000313" key="3">
    <source>
        <dbReference type="EMBL" id="PAB60186.1"/>
    </source>
</evidence>
<dbReference type="SUPFAM" id="SSF52440">
    <property type="entry name" value="PreATP-grasp domain"/>
    <property type="match status" value="1"/>
</dbReference>
<dbReference type="InterPro" id="IPR011761">
    <property type="entry name" value="ATP-grasp"/>
</dbReference>
<dbReference type="InterPro" id="IPR040570">
    <property type="entry name" value="LAL_C2"/>
</dbReference>
<sequence length="412" mass="46696">MILGAGKLQLNCIKRAKELGYEVVATDYLTDSPGKKIADYEALADTFSPSEVLREAKRFNVDGILTVGTDQPVLTAAIVSEELGLKTLLDSETAKRVTNKKLMKSIFKKENIPTTNYVEIPIDFQSDEISNLKFPLVVKPADSQGQRGIFKVYSEDELRQCIANTFSYTREDKVILEEYYENIEITVTGWALEGHSYILSVTDRVTFEDDSKIGICVSHEYPTIKFKNYHEEISEVTQKIVTAIGIKEGPLYFQMFIGEEGLKVNEIACRIGGAYEDEFIPHITGVDILTMNILDVMGENIDTSILKEYDFVKDNKLLSIQLFFAKDGSIEKMTDLNKVRTFPGLINAGYNFKCGDYIKPIENATQRAGYAIIEGSTEEELKKNIEYFFDNTKFENDKKDNLIIRGKRGHRY</sequence>
<dbReference type="Pfam" id="PF13535">
    <property type="entry name" value="ATP-grasp_4"/>
    <property type="match status" value="1"/>
</dbReference>
<protein>
    <submittedName>
        <fullName evidence="3">Carboxylate--amine ligase</fullName>
    </submittedName>
</protein>
<dbReference type="GO" id="GO:0046872">
    <property type="term" value="F:metal ion binding"/>
    <property type="evidence" value="ECO:0007669"/>
    <property type="project" value="InterPro"/>
</dbReference>
<dbReference type="Proteomes" id="UP000216024">
    <property type="component" value="Unassembled WGS sequence"/>
</dbReference>
<dbReference type="Gene3D" id="3.30.470.20">
    <property type="entry name" value="ATP-grasp fold, B domain"/>
    <property type="match status" value="1"/>
</dbReference>
<dbReference type="PROSITE" id="PS50975">
    <property type="entry name" value="ATP_GRASP"/>
    <property type="match status" value="1"/>
</dbReference>
<dbReference type="OrthoDB" id="9813261at2"/>
<dbReference type="EMBL" id="NIBG01000004">
    <property type="protein sequence ID" value="PAB60186.1"/>
    <property type="molecule type" value="Genomic_DNA"/>
</dbReference>
<evidence type="ECO:0000259" key="2">
    <source>
        <dbReference type="PROSITE" id="PS50975"/>
    </source>
</evidence>
<keyword evidence="1" id="KW-0547">Nucleotide-binding</keyword>
<gene>
    <name evidence="3" type="ORF">CCE28_06535</name>
</gene>
<organism evidence="3 4">
    <name type="scientific">Anaeromicrobium sediminis</name>
    <dbReference type="NCBI Taxonomy" id="1478221"/>
    <lineage>
        <taxon>Bacteria</taxon>
        <taxon>Bacillati</taxon>
        <taxon>Bacillota</taxon>
        <taxon>Clostridia</taxon>
        <taxon>Peptostreptococcales</taxon>
        <taxon>Thermotaleaceae</taxon>
        <taxon>Anaeromicrobium</taxon>
    </lineage>
</organism>
<dbReference type="Pfam" id="PF18603">
    <property type="entry name" value="LAL_C2"/>
    <property type="match status" value="1"/>
</dbReference>
<comment type="caution">
    <text evidence="3">The sequence shown here is derived from an EMBL/GenBank/DDBJ whole genome shotgun (WGS) entry which is preliminary data.</text>
</comment>
<dbReference type="GO" id="GO:0016874">
    <property type="term" value="F:ligase activity"/>
    <property type="evidence" value="ECO:0007669"/>
    <property type="project" value="UniProtKB-KW"/>
</dbReference>
<accession>A0A267MKX8</accession>
<name>A0A267MKX8_9FIRM</name>
<dbReference type="InterPro" id="IPR016185">
    <property type="entry name" value="PreATP-grasp_dom_sf"/>
</dbReference>
<dbReference type="Gene3D" id="3.40.50.20">
    <property type="match status" value="1"/>
</dbReference>
<dbReference type="AlphaFoldDB" id="A0A267MKX8"/>
<evidence type="ECO:0000313" key="4">
    <source>
        <dbReference type="Proteomes" id="UP000216024"/>
    </source>
</evidence>
<keyword evidence="3" id="KW-0436">Ligase</keyword>